<dbReference type="EMBL" id="JASWJB010000157">
    <property type="protein sequence ID" value="KAK2594749.1"/>
    <property type="molecule type" value="Genomic_DNA"/>
</dbReference>
<protein>
    <submittedName>
        <fullName evidence="1">Uncharacterized protein</fullName>
    </submittedName>
</protein>
<evidence type="ECO:0000313" key="1">
    <source>
        <dbReference type="EMBL" id="KAK2594749.1"/>
    </source>
</evidence>
<accession>A0AAJ0FWW9</accession>
<name>A0AAJ0FWW9_9HYPO</name>
<comment type="caution">
    <text evidence="1">The sequence shown here is derived from an EMBL/GenBank/DDBJ whole genome shotgun (WGS) entry which is preliminary data.</text>
</comment>
<dbReference type="AlphaFoldDB" id="A0AAJ0FWW9"/>
<sequence>MSPITKIWLCNLHPGNTVSDQKFKDIWEETLAFTNSYTKDKPSAKTREQHVLFQSESDATQLVLVTGYPSLEMNLAADREYVTKIAGRMSQFVKHDRLLMLEKDIDELPLETGRVSLSLATGEPAATQNNIGSGGWDVWQPPGTDSPPIKSTWVQVSSANNGDAIPNAKSKIVLKRIKGV</sequence>
<reference evidence="1" key="1">
    <citation type="submission" date="2023-06" db="EMBL/GenBank/DDBJ databases">
        <title>Conoideocrella luteorostrata (Hypocreales: Clavicipitaceae), a potential biocontrol fungus for elongate hemlock scale in United States Christmas tree production areas.</title>
        <authorList>
            <person name="Barrett H."/>
            <person name="Lovett B."/>
            <person name="Macias A.M."/>
            <person name="Stajich J.E."/>
            <person name="Kasson M.T."/>
        </authorList>
    </citation>
    <scope>NUCLEOTIDE SEQUENCE</scope>
    <source>
        <strain evidence="1">ARSEF 14590</strain>
    </source>
</reference>
<dbReference type="Proteomes" id="UP001251528">
    <property type="component" value="Unassembled WGS sequence"/>
</dbReference>
<evidence type="ECO:0000313" key="2">
    <source>
        <dbReference type="Proteomes" id="UP001251528"/>
    </source>
</evidence>
<keyword evidence="2" id="KW-1185">Reference proteome</keyword>
<gene>
    <name evidence="1" type="ORF">QQS21_007547</name>
</gene>
<proteinExistence type="predicted"/>
<organism evidence="1 2">
    <name type="scientific">Conoideocrella luteorostrata</name>
    <dbReference type="NCBI Taxonomy" id="1105319"/>
    <lineage>
        <taxon>Eukaryota</taxon>
        <taxon>Fungi</taxon>
        <taxon>Dikarya</taxon>
        <taxon>Ascomycota</taxon>
        <taxon>Pezizomycotina</taxon>
        <taxon>Sordariomycetes</taxon>
        <taxon>Hypocreomycetidae</taxon>
        <taxon>Hypocreales</taxon>
        <taxon>Clavicipitaceae</taxon>
        <taxon>Conoideocrella</taxon>
    </lineage>
</organism>